<feature type="transmembrane region" description="Helical" evidence="8">
    <location>
        <begin position="12"/>
        <end position="45"/>
    </location>
</feature>
<evidence type="ECO:0000256" key="8">
    <source>
        <dbReference type="SAM" id="Phobius"/>
    </source>
</evidence>
<feature type="transmembrane region" description="Helical" evidence="8">
    <location>
        <begin position="57"/>
        <end position="75"/>
    </location>
</feature>
<keyword evidence="2" id="KW-1003">Cell membrane</keyword>
<dbReference type="PANTHER" id="PTHR34390:SF1">
    <property type="entry name" value="SUCCINATE TRANSPORTER SUBUNIT YJJB-RELATED"/>
    <property type="match status" value="1"/>
</dbReference>
<organism evidence="10">
    <name type="scientific">uncultured Eubacteriales bacterium</name>
    <dbReference type="NCBI Taxonomy" id="172733"/>
    <lineage>
        <taxon>Bacteria</taxon>
        <taxon>Bacillati</taxon>
        <taxon>Bacillota</taxon>
        <taxon>Clostridia</taxon>
        <taxon>Eubacteriales</taxon>
        <taxon>environmental samples</taxon>
    </lineage>
</organism>
<dbReference type="Pfam" id="PF12821">
    <property type="entry name" value="ThrE_2"/>
    <property type="match status" value="1"/>
</dbReference>
<sequence length="153" mass="16914">MSELFFDYFLPCLWAFLACIPFCILFNIHAGIFICSFGGALGWLVYLVTEPLFHSDLLQVFLAAVTISAYSEIMARIRKCPAIGYLLVAFFPLAPGGGIYYTMEHAINGETGLFLETFLHTLGMAGSLAVGVLLVSSFVRMVNTLRRRKPKGC</sequence>
<evidence type="ECO:0000256" key="2">
    <source>
        <dbReference type="ARBA" id="ARBA00022475"/>
    </source>
</evidence>
<dbReference type="PANTHER" id="PTHR34390">
    <property type="entry name" value="UPF0442 PROTEIN YJJB-RELATED"/>
    <property type="match status" value="1"/>
</dbReference>
<evidence type="ECO:0000256" key="7">
    <source>
        <dbReference type="ARBA" id="ARBA00034125"/>
    </source>
</evidence>
<dbReference type="InterPro" id="IPR024528">
    <property type="entry name" value="ThrE_2"/>
</dbReference>
<comment type="subcellular location">
    <subcellularLocation>
        <location evidence="1">Cell membrane</location>
        <topology evidence="1">Multi-pass membrane protein</topology>
    </subcellularLocation>
</comment>
<dbReference type="GO" id="GO:0015744">
    <property type="term" value="P:succinate transport"/>
    <property type="evidence" value="ECO:0007669"/>
    <property type="project" value="TreeGrafter"/>
</dbReference>
<comment type="similarity">
    <text evidence="7">Belongs to the ThrE exporter (TC 2.A.79) family.</text>
</comment>
<evidence type="ECO:0000256" key="1">
    <source>
        <dbReference type="ARBA" id="ARBA00004651"/>
    </source>
</evidence>
<keyword evidence="6 8" id="KW-0472">Membrane</keyword>
<evidence type="ECO:0000259" key="9">
    <source>
        <dbReference type="Pfam" id="PF12821"/>
    </source>
</evidence>
<keyword evidence="4 8" id="KW-0812">Transmembrane</keyword>
<feature type="domain" description="Threonine/Serine exporter ThrE" evidence="9">
    <location>
        <begin position="12"/>
        <end position="137"/>
    </location>
</feature>
<dbReference type="InterPro" id="IPR050539">
    <property type="entry name" value="ThrE_Dicarb/AminoAcid_Exp"/>
</dbReference>
<evidence type="ECO:0000256" key="3">
    <source>
        <dbReference type="ARBA" id="ARBA00022519"/>
    </source>
</evidence>
<reference evidence="10" key="1">
    <citation type="submission" date="2016-04" db="EMBL/GenBank/DDBJ databases">
        <authorList>
            <person name="Evans L.H."/>
            <person name="Alamgir A."/>
            <person name="Owens N."/>
            <person name="Weber N.D."/>
            <person name="Virtaneva K."/>
            <person name="Barbian K."/>
            <person name="Babar A."/>
            <person name="Rosenke K."/>
        </authorList>
    </citation>
    <scope>NUCLEOTIDE SEQUENCE</scope>
    <source>
        <strain evidence="10">86</strain>
    </source>
</reference>
<feature type="transmembrane region" description="Helical" evidence="8">
    <location>
        <begin position="122"/>
        <end position="142"/>
    </location>
</feature>
<evidence type="ECO:0000313" key="10">
    <source>
        <dbReference type="EMBL" id="SBV90772.1"/>
    </source>
</evidence>
<accession>A0A212IUA8</accession>
<keyword evidence="3" id="KW-0997">Cell inner membrane</keyword>
<feature type="transmembrane region" description="Helical" evidence="8">
    <location>
        <begin position="82"/>
        <end position="102"/>
    </location>
</feature>
<gene>
    <name evidence="10" type="ORF">KL86CLO1_10031</name>
</gene>
<name>A0A212IUA8_9FIRM</name>
<keyword evidence="5 8" id="KW-1133">Transmembrane helix</keyword>
<protein>
    <recommendedName>
        <fullName evidence="9">Threonine/Serine exporter ThrE domain-containing protein</fullName>
    </recommendedName>
</protein>
<dbReference type="AlphaFoldDB" id="A0A212IUA8"/>
<dbReference type="GO" id="GO:0005886">
    <property type="term" value="C:plasma membrane"/>
    <property type="evidence" value="ECO:0007669"/>
    <property type="project" value="UniProtKB-SubCell"/>
</dbReference>
<evidence type="ECO:0000256" key="6">
    <source>
        <dbReference type="ARBA" id="ARBA00023136"/>
    </source>
</evidence>
<proteinExistence type="inferred from homology"/>
<dbReference type="EMBL" id="FLUN01000001">
    <property type="protein sequence ID" value="SBV90772.1"/>
    <property type="molecule type" value="Genomic_DNA"/>
</dbReference>
<evidence type="ECO:0000256" key="4">
    <source>
        <dbReference type="ARBA" id="ARBA00022692"/>
    </source>
</evidence>
<evidence type="ECO:0000256" key="5">
    <source>
        <dbReference type="ARBA" id="ARBA00022989"/>
    </source>
</evidence>